<evidence type="ECO:0000313" key="1">
    <source>
        <dbReference type="EMBL" id="KAL0448988.1"/>
    </source>
</evidence>
<dbReference type="AlphaFoldDB" id="A0AAW2X5B0"/>
<name>A0AAW2X5B0_9LAMI</name>
<gene>
    <name evidence="1" type="ORF">Slati_1455200</name>
</gene>
<reference evidence="1" key="1">
    <citation type="submission" date="2020-06" db="EMBL/GenBank/DDBJ databases">
        <authorList>
            <person name="Li T."/>
            <person name="Hu X."/>
            <person name="Zhang T."/>
            <person name="Song X."/>
            <person name="Zhang H."/>
            <person name="Dai N."/>
            <person name="Sheng W."/>
            <person name="Hou X."/>
            <person name="Wei L."/>
        </authorList>
    </citation>
    <scope>NUCLEOTIDE SEQUENCE</scope>
    <source>
        <strain evidence="1">KEN1</strain>
        <tissue evidence="1">Leaf</tissue>
    </source>
</reference>
<dbReference type="EMBL" id="JACGWN010000005">
    <property type="protein sequence ID" value="KAL0448988.1"/>
    <property type="molecule type" value="Genomic_DNA"/>
</dbReference>
<proteinExistence type="predicted"/>
<organism evidence="1">
    <name type="scientific">Sesamum latifolium</name>
    <dbReference type="NCBI Taxonomy" id="2727402"/>
    <lineage>
        <taxon>Eukaryota</taxon>
        <taxon>Viridiplantae</taxon>
        <taxon>Streptophyta</taxon>
        <taxon>Embryophyta</taxon>
        <taxon>Tracheophyta</taxon>
        <taxon>Spermatophyta</taxon>
        <taxon>Magnoliopsida</taxon>
        <taxon>eudicotyledons</taxon>
        <taxon>Gunneridae</taxon>
        <taxon>Pentapetalae</taxon>
        <taxon>asterids</taxon>
        <taxon>lamiids</taxon>
        <taxon>Lamiales</taxon>
        <taxon>Pedaliaceae</taxon>
        <taxon>Sesamum</taxon>
    </lineage>
</organism>
<comment type="caution">
    <text evidence="1">The sequence shown here is derived from an EMBL/GenBank/DDBJ whole genome shotgun (WGS) entry which is preliminary data.</text>
</comment>
<sequence>MQILSLRLYHMEYVKNAAEKIAKRPKVKTDGPTNMNSDSQCAIAIARNPMHHDRTKHVEIDRNFISEKVEKKIITLNHVPMKQQMIDILTKALLHPNFHVLCSKLGTINIYCPT</sequence>
<accession>A0AAW2X5B0</accession>
<protein>
    <recommendedName>
        <fullName evidence="2">Copia protein</fullName>
    </recommendedName>
</protein>
<evidence type="ECO:0008006" key="2">
    <source>
        <dbReference type="Google" id="ProtNLM"/>
    </source>
</evidence>
<dbReference type="CDD" id="cd09272">
    <property type="entry name" value="RNase_HI_RT_Ty1"/>
    <property type="match status" value="1"/>
</dbReference>
<reference evidence="1" key="2">
    <citation type="journal article" date="2024" name="Plant">
        <title>Genomic evolution and insights into agronomic trait innovations of Sesamum species.</title>
        <authorList>
            <person name="Miao H."/>
            <person name="Wang L."/>
            <person name="Qu L."/>
            <person name="Liu H."/>
            <person name="Sun Y."/>
            <person name="Le M."/>
            <person name="Wang Q."/>
            <person name="Wei S."/>
            <person name="Zheng Y."/>
            <person name="Lin W."/>
            <person name="Duan Y."/>
            <person name="Cao H."/>
            <person name="Xiong S."/>
            <person name="Wang X."/>
            <person name="Wei L."/>
            <person name="Li C."/>
            <person name="Ma Q."/>
            <person name="Ju M."/>
            <person name="Zhao R."/>
            <person name="Li G."/>
            <person name="Mu C."/>
            <person name="Tian Q."/>
            <person name="Mei H."/>
            <person name="Zhang T."/>
            <person name="Gao T."/>
            <person name="Zhang H."/>
        </authorList>
    </citation>
    <scope>NUCLEOTIDE SEQUENCE</scope>
    <source>
        <strain evidence="1">KEN1</strain>
    </source>
</reference>